<dbReference type="SUPFAM" id="SSF51197">
    <property type="entry name" value="Clavaminate synthase-like"/>
    <property type="match status" value="1"/>
</dbReference>
<keyword evidence="2" id="KW-1185">Reference proteome</keyword>
<dbReference type="Gene3D" id="2.60.120.620">
    <property type="entry name" value="q2cbj1_9rhob like domain"/>
    <property type="match status" value="1"/>
</dbReference>
<dbReference type="OrthoDB" id="2106152at2759"/>
<evidence type="ECO:0008006" key="3">
    <source>
        <dbReference type="Google" id="ProtNLM"/>
    </source>
</evidence>
<dbReference type="PANTHER" id="PTHR40470">
    <property type="entry name" value="PHYTANOYL-COA DIOXYGENASE FAMILY PROTEIN (AFU_ORTHOLOGUE AFUA_2G15850)"/>
    <property type="match status" value="1"/>
</dbReference>
<organism evidence="1 2">
    <name type="scientific">Zasmidium cellare ATCC 36951</name>
    <dbReference type="NCBI Taxonomy" id="1080233"/>
    <lineage>
        <taxon>Eukaryota</taxon>
        <taxon>Fungi</taxon>
        <taxon>Dikarya</taxon>
        <taxon>Ascomycota</taxon>
        <taxon>Pezizomycotina</taxon>
        <taxon>Dothideomycetes</taxon>
        <taxon>Dothideomycetidae</taxon>
        <taxon>Mycosphaerellales</taxon>
        <taxon>Mycosphaerellaceae</taxon>
        <taxon>Zasmidium</taxon>
    </lineage>
</organism>
<protein>
    <recommendedName>
        <fullName evidence="3">Phytanoyl-CoA dioxygenase</fullName>
    </recommendedName>
</protein>
<dbReference type="InterPro" id="IPR008775">
    <property type="entry name" value="Phytyl_CoA_dOase-like"/>
</dbReference>
<dbReference type="Pfam" id="PF05721">
    <property type="entry name" value="PhyH"/>
    <property type="match status" value="1"/>
</dbReference>
<gene>
    <name evidence="1" type="ORF">M409DRAFT_65986</name>
</gene>
<evidence type="ECO:0000313" key="1">
    <source>
        <dbReference type="EMBL" id="KAF2167952.1"/>
    </source>
</evidence>
<evidence type="ECO:0000313" key="2">
    <source>
        <dbReference type="Proteomes" id="UP000799537"/>
    </source>
</evidence>
<sequence length="289" mass="33017">MPHATRNLKEEFERDGFVVVPSGLSEEQLEELRTASKNVAQLARDGKWPHIRTLPRQFPPWANDPSQGIWGVQQLMNPDLPGHELFTKSYFNNSTIATVQELLGGCNEDELVMELYNLLVRPDDDFELRWHRDDIPPTATPDEEMARLSKPAFHAQWNFSLYNDASLIVVPQSHKRPLTDIEREADALEPNMPEQLYVQLKPGDMVFYNNNILHRGAYKHDIERMTLHGSIGHIEGGSLRARNVLQHGRGWIEGVDLSRVTKPERAKGMRDRLLALGAEHKNTGYSQDD</sequence>
<dbReference type="EMBL" id="ML993592">
    <property type="protein sequence ID" value="KAF2167952.1"/>
    <property type="molecule type" value="Genomic_DNA"/>
</dbReference>
<dbReference type="GeneID" id="54570016"/>
<dbReference type="PANTHER" id="PTHR40470:SF1">
    <property type="entry name" value="PHYTANOYL-COA DIOXYGENASE FAMILY PROTEIN (AFU_ORTHOLOGUE AFUA_2G15850)"/>
    <property type="match status" value="1"/>
</dbReference>
<dbReference type="RefSeq" id="XP_033668841.1">
    <property type="nucleotide sequence ID" value="XM_033816744.1"/>
</dbReference>
<accession>A0A6A6CQ52</accession>
<dbReference type="AlphaFoldDB" id="A0A6A6CQ52"/>
<reference evidence="1" key="1">
    <citation type="journal article" date="2020" name="Stud. Mycol.">
        <title>101 Dothideomycetes genomes: a test case for predicting lifestyles and emergence of pathogens.</title>
        <authorList>
            <person name="Haridas S."/>
            <person name="Albert R."/>
            <person name="Binder M."/>
            <person name="Bloem J."/>
            <person name="Labutti K."/>
            <person name="Salamov A."/>
            <person name="Andreopoulos B."/>
            <person name="Baker S."/>
            <person name="Barry K."/>
            <person name="Bills G."/>
            <person name="Bluhm B."/>
            <person name="Cannon C."/>
            <person name="Castanera R."/>
            <person name="Culley D."/>
            <person name="Daum C."/>
            <person name="Ezra D."/>
            <person name="Gonzalez J."/>
            <person name="Henrissat B."/>
            <person name="Kuo A."/>
            <person name="Liang C."/>
            <person name="Lipzen A."/>
            <person name="Lutzoni F."/>
            <person name="Magnuson J."/>
            <person name="Mondo S."/>
            <person name="Nolan M."/>
            <person name="Ohm R."/>
            <person name="Pangilinan J."/>
            <person name="Park H.-J."/>
            <person name="Ramirez L."/>
            <person name="Alfaro M."/>
            <person name="Sun H."/>
            <person name="Tritt A."/>
            <person name="Yoshinaga Y."/>
            <person name="Zwiers L.-H."/>
            <person name="Turgeon B."/>
            <person name="Goodwin S."/>
            <person name="Spatafora J."/>
            <person name="Crous P."/>
            <person name="Grigoriev I."/>
        </authorList>
    </citation>
    <scope>NUCLEOTIDE SEQUENCE</scope>
    <source>
        <strain evidence="1">ATCC 36951</strain>
    </source>
</reference>
<dbReference type="Proteomes" id="UP000799537">
    <property type="component" value="Unassembled WGS sequence"/>
</dbReference>
<name>A0A6A6CQ52_ZASCE</name>
<proteinExistence type="predicted"/>